<feature type="chain" id="PRO_5026207807" evidence="1">
    <location>
        <begin position="30"/>
        <end position="145"/>
    </location>
</feature>
<keyword evidence="3" id="KW-1185">Reference proteome</keyword>
<feature type="signal peptide" evidence="1">
    <location>
        <begin position="1"/>
        <end position="29"/>
    </location>
</feature>
<protein>
    <submittedName>
        <fullName evidence="2">Uncharacterized protein</fullName>
    </submittedName>
</protein>
<dbReference type="AlphaFoldDB" id="A0A6I3W0U2"/>
<keyword evidence="1" id="KW-0732">Signal</keyword>
<dbReference type="EMBL" id="WNNK01000003">
    <property type="protein sequence ID" value="MUF03797.1"/>
    <property type="molecule type" value="Genomic_DNA"/>
</dbReference>
<dbReference type="RefSeq" id="WP_155582180.1">
    <property type="nucleotide sequence ID" value="NZ_JBHSTH010000021.1"/>
</dbReference>
<name>A0A6I3W0U2_9PSED</name>
<comment type="caution">
    <text evidence="2">The sequence shown here is derived from an EMBL/GenBank/DDBJ whole genome shotgun (WGS) entry which is preliminary data.</text>
</comment>
<evidence type="ECO:0000313" key="2">
    <source>
        <dbReference type="EMBL" id="MUF03797.1"/>
    </source>
</evidence>
<evidence type="ECO:0000313" key="3">
    <source>
        <dbReference type="Proteomes" id="UP000438196"/>
    </source>
</evidence>
<reference evidence="2 3" key="1">
    <citation type="submission" date="2019-11" db="EMBL/GenBank/DDBJ databases">
        <title>Pseudomonas karstica sp. nov. and Pseudomonas spelaei sp. nov. from karst caves.</title>
        <authorList>
            <person name="Zeman M."/>
        </authorList>
    </citation>
    <scope>NUCLEOTIDE SEQUENCE [LARGE SCALE GENOMIC DNA]</scope>
    <source>
        <strain evidence="2 3">CCM 7893</strain>
    </source>
</reference>
<gene>
    <name evidence="2" type="ORF">GNF76_05595</name>
</gene>
<evidence type="ECO:0000256" key="1">
    <source>
        <dbReference type="SAM" id="SignalP"/>
    </source>
</evidence>
<dbReference type="PROSITE" id="PS51257">
    <property type="entry name" value="PROKAR_LIPOPROTEIN"/>
    <property type="match status" value="1"/>
</dbReference>
<accession>A0A6I3W0U2</accession>
<organism evidence="2 3">
    <name type="scientific">Pseudomonas spelaei</name>
    <dbReference type="NCBI Taxonomy" id="1055469"/>
    <lineage>
        <taxon>Bacteria</taxon>
        <taxon>Pseudomonadati</taxon>
        <taxon>Pseudomonadota</taxon>
        <taxon>Gammaproteobacteria</taxon>
        <taxon>Pseudomonadales</taxon>
        <taxon>Pseudomonadaceae</taxon>
        <taxon>Pseudomonas</taxon>
    </lineage>
</organism>
<proteinExistence type="predicted"/>
<sequence length="145" mass="15225">MRHVQTLIRRVAIAASILLLGIAAGCSKPADKPTASTTANVISTQSPSASKLGDLSGFRTIAAEVSALVDKNDLPGAKTRIKDLETSWDSAEAGIKPRAASDWHVVDKAIDRALDALRTGSPNLTDCQAAMDDLLKAFDAMKGKP</sequence>
<dbReference type="Proteomes" id="UP000438196">
    <property type="component" value="Unassembled WGS sequence"/>
</dbReference>
<dbReference type="OrthoDB" id="7027593at2"/>